<sequence length="256" mass="27498">MPPIRAFLKSDVLQPTLTVDLFFAPTDYLQLATSIITEPVIDPEPGENAIFEGIGTYVAELYGTVEADPATLRVGKFDTIFSVASEIAPGINATDLVSDFDADERLGGEIILGFESLGLNHALAATAFTDRTILSNSLFTSRGRTSLSDGGAGNTDGLSSFSIVLDGCKGSETVDCYMDGEFGYRLGFRHQKAGQPTDEAIEEELTLGSERAYLAAATKRPISGISTAARTMPWSSQAPRSWKWSRGLTSQPIRSR</sequence>
<dbReference type="STRING" id="1631249.BQ8794_70191"/>
<dbReference type="EMBL" id="FTPD01000067">
    <property type="protein sequence ID" value="SIT59261.1"/>
    <property type="molecule type" value="Genomic_DNA"/>
</dbReference>
<accession>A0A1R3VJ25</accession>
<proteinExistence type="predicted"/>
<evidence type="ECO:0008006" key="3">
    <source>
        <dbReference type="Google" id="ProtNLM"/>
    </source>
</evidence>
<name>A0A1R3VJ25_9HYPH</name>
<gene>
    <name evidence="1" type="ORF">BQ8794_70191</name>
</gene>
<evidence type="ECO:0000313" key="2">
    <source>
        <dbReference type="Proteomes" id="UP000188388"/>
    </source>
</evidence>
<keyword evidence="2" id="KW-1185">Reference proteome</keyword>
<dbReference type="Proteomes" id="UP000188388">
    <property type="component" value="Unassembled WGS sequence"/>
</dbReference>
<organism evidence="1 2">
    <name type="scientific">Mesorhizobium prunaredense</name>
    <dbReference type="NCBI Taxonomy" id="1631249"/>
    <lineage>
        <taxon>Bacteria</taxon>
        <taxon>Pseudomonadati</taxon>
        <taxon>Pseudomonadota</taxon>
        <taxon>Alphaproteobacteria</taxon>
        <taxon>Hyphomicrobiales</taxon>
        <taxon>Phyllobacteriaceae</taxon>
        <taxon>Mesorhizobium</taxon>
    </lineage>
</organism>
<reference evidence="2" key="1">
    <citation type="submission" date="2017-01" db="EMBL/GenBank/DDBJ databases">
        <authorList>
            <person name="Brunel B."/>
        </authorList>
    </citation>
    <scope>NUCLEOTIDE SEQUENCE [LARGE SCALE GENOMIC DNA]</scope>
</reference>
<dbReference type="AlphaFoldDB" id="A0A1R3VJ25"/>
<protein>
    <recommendedName>
        <fullName evidence="3">Porin</fullName>
    </recommendedName>
</protein>
<evidence type="ECO:0000313" key="1">
    <source>
        <dbReference type="EMBL" id="SIT59261.1"/>
    </source>
</evidence>